<reference evidence="3 4" key="1">
    <citation type="journal article" date="2006" name="Science">
        <title>Phytophthora genome sequences uncover evolutionary origins and mechanisms of pathogenesis.</title>
        <authorList>
            <person name="Tyler B.M."/>
            <person name="Tripathy S."/>
            <person name="Zhang X."/>
            <person name="Dehal P."/>
            <person name="Jiang R.H."/>
            <person name="Aerts A."/>
            <person name="Arredondo F.D."/>
            <person name="Baxter L."/>
            <person name="Bensasson D."/>
            <person name="Beynon J.L."/>
            <person name="Chapman J."/>
            <person name="Damasceno C.M."/>
            <person name="Dorrance A.E."/>
            <person name="Dou D."/>
            <person name="Dickerman A.W."/>
            <person name="Dubchak I.L."/>
            <person name="Garbelotto M."/>
            <person name="Gijzen M."/>
            <person name="Gordon S.G."/>
            <person name="Govers F."/>
            <person name="Grunwald N.J."/>
            <person name="Huang W."/>
            <person name="Ivors K.L."/>
            <person name="Jones R.W."/>
            <person name="Kamoun S."/>
            <person name="Krampis K."/>
            <person name="Lamour K.H."/>
            <person name="Lee M.K."/>
            <person name="McDonald W.H."/>
            <person name="Medina M."/>
            <person name="Meijer H.J."/>
            <person name="Nordberg E.K."/>
            <person name="Maclean D.J."/>
            <person name="Ospina-Giraldo M.D."/>
            <person name="Morris P.F."/>
            <person name="Phuntumart V."/>
            <person name="Putnam N.H."/>
            <person name="Rash S."/>
            <person name="Rose J.K."/>
            <person name="Sakihama Y."/>
            <person name="Salamov A.A."/>
            <person name="Savidor A."/>
            <person name="Scheuring C.F."/>
            <person name="Smith B.M."/>
            <person name="Sobral B.W."/>
            <person name="Terry A."/>
            <person name="Torto-Alalibo T.A."/>
            <person name="Win J."/>
            <person name="Xu Z."/>
            <person name="Zhang H."/>
            <person name="Grigoriev I.V."/>
            <person name="Rokhsar D.S."/>
            <person name="Boore J.L."/>
        </authorList>
    </citation>
    <scope>NUCLEOTIDE SEQUENCE [LARGE SCALE GENOMIC DNA]</scope>
    <source>
        <strain evidence="3 4">P6497</strain>
    </source>
</reference>
<evidence type="ECO:0000256" key="1">
    <source>
        <dbReference type="SAM" id="MobiDB-lite"/>
    </source>
</evidence>
<dbReference type="GeneID" id="20653492"/>
<dbReference type="Pfam" id="PF03184">
    <property type="entry name" value="DDE_1"/>
    <property type="match status" value="1"/>
</dbReference>
<feature type="region of interest" description="Disordered" evidence="1">
    <location>
        <begin position="193"/>
        <end position="212"/>
    </location>
</feature>
<evidence type="ECO:0000259" key="2">
    <source>
        <dbReference type="Pfam" id="PF03184"/>
    </source>
</evidence>
<dbReference type="GO" id="GO:0003676">
    <property type="term" value="F:nucleic acid binding"/>
    <property type="evidence" value="ECO:0007669"/>
    <property type="project" value="InterPro"/>
</dbReference>
<protein>
    <recommendedName>
        <fullName evidence="2">DDE-1 domain-containing protein</fullName>
    </recommendedName>
</protein>
<dbReference type="EMBL" id="JH159151">
    <property type="protein sequence ID" value="EGZ27547.1"/>
    <property type="molecule type" value="Genomic_DNA"/>
</dbReference>
<dbReference type="OMA" id="GHNENES"/>
<feature type="domain" description="DDE-1" evidence="2">
    <location>
        <begin position="13"/>
        <end position="107"/>
    </location>
</feature>
<organism evidence="3 4">
    <name type="scientific">Phytophthora sojae (strain P6497)</name>
    <name type="common">Soybean stem and root rot agent</name>
    <name type="synonym">Phytophthora megasperma f. sp. glycines</name>
    <dbReference type="NCBI Taxonomy" id="1094619"/>
    <lineage>
        <taxon>Eukaryota</taxon>
        <taxon>Sar</taxon>
        <taxon>Stramenopiles</taxon>
        <taxon>Oomycota</taxon>
        <taxon>Peronosporomycetes</taxon>
        <taxon>Peronosporales</taxon>
        <taxon>Peronosporaceae</taxon>
        <taxon>Phytophthora</taxon>
    </lineage>
</organism>
<sequence>MVIFMNAEGKHPIRGVPDDTPGVYYRSSKKGWMTQRLFREYLSERKAMRADPRGRNKTIYLDNCYDLQFFPPNATDLCQPTGSFIIKKIKDAWKARWNAKKLSLIKENCWQNKVRKDGSWSGKLQNPGKKFFLQLAVDAVRDVNHQKDKNVMSYARKAMIRCGLSLGIDGTWSVAQLYPHLQEIVAKHRTHFEGEPVTSTPDTQKSSTAPGE</sequence>
<dbReference type="KEGG" id="psoj:PHYSODRAFT_466960"/>
<keyword evidence="4" id="KW-1185">Reference proteome</keyword>
<dbReference type="InterPro" id="IPR004875">
    <property type="entry name" value="DDE_SF_endonuclease_dom"/>
</dbReference>
<gene>
    <name evidence="3" type="ORF">PHYSODRAFT_466960</name>
</gene>
<proteinExistence type="predicted"/>
<dbReference type="RefSeq" id="XP_009514822.1">
    <property type="nucleotide sequence ID" value="XM_009516527.1"/>
</dbReference>
<feature type="compositionally biased region" description="Polar residues" evidence="1">
    <location>
        <begin position="197"/>
        <end position="212"/>
    </location>
</feature>
<accession>G4YM17</accession>
<name>G4YM17_PHYSP</name>
<evidence type="ECO:0000313" key="3">
    <source>
        <dbReference type="EMBL" id="EGZ27547.1"/>
    </source>
</evidence>
<dbReference type="Proteomes" id="UP000002640">
    <property type="component" value="Unassembled WGS sequence"/>
</dbReference>
<dbReference type="AlphaFoldDB" id="G4YM17"/>
<dbReference type="InParanoid" id="G4YM17"/>
<evidence type="ECO:0000313" key="4">
    <source>
        <dbReference type="Proteomes" id="UP000002640"/>
    </source>
</evidence>